<name>A0ABN6QH84_9BACT</name>
<accession>A0ABN6QH84</accession>
<dbReference type="Proteomes" id="UP001062263">
    <property type="component" value="Chromosome"/>
</dbReference>
<feature type="transmembrane region" description="Helical" evidence="2">
    <location>
        <begin position="12"/>
        <end position="34"/>
    </location>
</feature>
<dbReference type="RefSeq" id="WP_215437396.1">
    <property type="nucleotide sequence ID" value="NZ_AP025943.1"/>
</dbReference>
<keyword evidence="2" id="KW-1133">Transmembrane helix</keyword>
<dbReference type="Pfam" id="PF07963">
    <property type="entry name" value="N_methyl"/>
    <property type="match status" value="1"/>
</dbReference>
<gene>
    <name evidence="3" type="ORF">Abiwalacus_02340</name>
</gene>
<proteinExistence type="predicted"/>
<evidence type="ECO:0000313" key="4">
    <source>
        <dbReference type="Proteomes" id="UP001062263"/>
    </source>
</evidence>
<evidence type="ECO:0000256" key="2">
    <source>
        <dbReference type="SAM" id="Phobius"/>
    </source>
</evidence>
<sequence>MKTFAKIKSGAFTLIELLAAMTITTILVLVIVALTSRGVDIWRWVLQDVRTTTLARTAMDTMTKDFESMQFRPGNPFEWMLVQRDSDLAGRGARTASSSQGRGRRPSAAESRVNMMTMGPEGAKITNASQLIFFTTPTDRNPAKSSMDMRNDRIIGDVNCVGYKLLYRDQILDRDATSESDGFPVYALYRNLVSAEDTVRELLGKEDLWAAYSRFQQDETIPANFLVENVVEMTLIFEVDYQKKIGSSGSNKSDKDATQRASVLIPVMTTGANRLGSCSQMDVYGNRLDVIGSGMNIDDLKSGRVTGVTISMTVVTDEGMALVDQIRKGRPAPSPEEFFERYTRSFTQRVSLPLSH</sequence>
<dbReference type="EMBL" id="AP025943">
    <property type="protein sequence ID" value="BDL42660.1"/>
    <property type="molecule type" value="Genomic_DNA"/>
</dbReference>
<feature type="region of interest" description="Disordered" evidence="1">
    <location>
        <begin position="91"/>
        <end position="112"/>
    </location>
</feature>
<evidence type="ECO:0008006" key="5">
    <source>
        <dbReference type="Google" id="ProtNLM"/>
    </source>
</evidence>
<organism evidence="3 4">
    <name type="scientific">Akkermansia biwaensis</name>
    <dbReference type="NCBI Taxonomy" id="2946555"/>
    <lineage>
        <taxon>Bacteria</taxon>
        <taxon>Pseudomonadati</taxon>
        <taxon>Verrucomicrobiota</taxon>
        <taxon>Verrucomicrobiia</taxon>
        <taxon>Verrucomicrobiales</taxon>
        <taxon>Akkermansiaceae</taxon>
        <taxon>Akkermansia</taxon>
    </lineage>
</organism>
<evidence type="ECO:0000313" key="3">
    <source>
        <dbReference type="EMBL" id="BDL42660.1"/>
    </source>
</evidence>
<keyword evidence="2" id="KW-0812">Transmembrane</keyword>
<keyword evidence="4" id="KW-1185">Reference proteome</keyword>
<keyword evidence="2" id="KW-0472">Membrane</keyword>
<evidence type="ECO:0000256" key="1">
    <source>
        <dbReference type="SAM" id="MobiDB-lite"/>
    </source>
</evidence>
<protein>
    <recommendedName>
        <fullName evidence="5">Prepilin-type N-terminal cleavage/methylation domain-containing protein</fullName>
    </recommendedName>
</protein>
<dbReference type="InterPro" id="IPR012902">
    <property type="entry name" value="N_methyl_site"/>
</dbReference>
<reference evidence="3" key="1">
    <citation type="submission" date="2022-06" db="EMBL/GenBank/DDBJ databases">
        <title>Akkermansia biwalacus sp. nov., an anaerobic mucin-degrading bacterium isolated from human intestine.</title>
        <authorList>
            <person name="Kobayashi Y."/>
            <person name="Inoue S."/>
            <person name="Kawahara T."/>
            <person name="Kohda N."/>
        </authorList>
    </citation>
    <scope>NUCLEOTIDE SEQUENCE</scope>
    <source>
        <strain evidence="3">WON2089</strain>
    </source>
</reference>